<sequence length="309" mass="32812">MARRRKGRPVTGILVLDKPIGPSSNQVLQRVRHLFGAAKAGHTGNLDPLASGVLPICLGEATKLSQYLLDSDKAYEARVLFGCSTTTGDSEGDIVAEADATALSEAALSTALSGFVGDIEQVPPMYSALKVDGQPLYKLARQGKEVERKSRAVSIREIDLFNFQAGTRAEASISVRCSKGTYIRTLSEDLAASLGLPGHMSALRRIATGPFALAQAVSLDTLTQVAEAEGPTALDTFLMDPELAVDHLPRVEVENSAAFYLKQGQAVVVRNAPLNGMVRVAEAGGPFLGIGEMLDDGRVAPKRLFVDSH</sequence>
<dbReference type="Pfam" id="PF09157">
    <property type="entry name" value="TruB-C_2"/>
    <property type="match status" value="1"/>
</dbReference>
<dbReference type="SUPFAM" id="SSF88697">
    <property type="entry name" value="PUA domain-like"/>
    <property type="match status" value="1"/>
</dbReference>
<evidence type="ECO:0000259" key="8">
    <source>
        <dbReference type="Pfam" id="PF16198"/>
    </source>
</evidence>
<dbReference type="InterPro" id="IPR032819">
    <property type="entry name" value="TruB_C"/>
</dbReference>
<dbReference type="InterPro" id="IPR036974">
    <property type="entry name" value="PUA_sf"/>
</dbReference>
<dbReference type="Proteomes" id="UP001317963">
    <property type="component" value="Chromosome"/>
</dbReference>
<keyword evidence="10" id="KW-1185">Reference proteome</keyword>
<dbReference type="Gene3D" id="3.30.2350.10">
    <property type="entry name" value="Pseudouridine synthase"/>
    <property type="match status" value="1"/>
</dbReference>
<reference evidence="9 10" key="1">
    <citation type="submission" date="2019-02" db="EMBL/GenBank/DDBJ databases">
        <title>Halieaceae_genomes.</title>
        <authorList>
            <person name="Li S.-H."/>
        </authorList>
    </citation>
    <scope>NUCLEOTIDE SEQUENCE [LARGE SCALE GENOMIC DNA]</scope>
    <source>
        <strain evidence="9 10">JH123</strain>
    </source>
</reference>
<dbReference type="PANTHER" id="PTHR13767:SF2">
    <property type="entry name" value="PSEUDOURIDYLATE SYNTHASE TRUB1"/>
    <property type="match status" value="1"/>
</dbReference>
<dbReference type="SUPFAM" id="SSF55120">
    <property type="entry name" value="Pseudouridine synthase"/>
    <property type="match status" value="1"/>
</dbReference>
<evidence type="ECO:0000313" key="9">
    <source>
        <dbReference type="EMBL" id="UZP73264.1"/>
    </source>
</evidence>
<feature type="domain" description="tRNA pseudouridylate synthase B C-terminal" evidence="8">
    <location>
        <begin position="184"/>
        <end position="245"/>
    </location>
</feature>
<keyword evidence="3 5" id="KW-0819">tRNA processing</keyword>
<dbReference type="CDD" id="cd21152">
    <property type="entry name" value="PUA_TruB_bacterial"/>
    <property type="match status" value="1"/>
</dbReference>
<protein>
    <recommendedName>
        <fullName evidence="5">tRNA pseudouridine synthase B</fullName>
        <ecNumber evidence="5">5.4.99.25</ecNumber>
    </recommendedName>
    <alternativeName>
        <fullName evidence="5">tRNA pseudouridine(55) synthase</fullName>
        <shortName evidence="5">Psi55 synthase</shortName>
    </alternativeName>
    <alternativeName>
        <fullName evidence="5">tRNA pseudouridylate synthase</fullName>
    </alternativeName>
    <alternativeName>
        <fullName evidence="5">tRNA-uridine isomerase</fullName>
    </alternativeName>
</protein>
<evidence type="ECO:0000256" key="5">
    <source>
        <dbReference type="HAMAP-Rule" id="MF_01080"/>
    </source>
</evidence>
<dbReference type="EC" id="5.4.99.25" evidence="5"/>
<dbReference type="NCBIfam" id="TIGR00431">
    <property type="entry name" value="TruB"/>
    <property type="match status" value="1"/>
</dbReference>
<evidence type="ECO:0000259" key="7">
    <source>
        <dbReference type="Pfam" id="PF09157"/>
    </source>
</evidence>
<gene>
    <name evidence="5 9" type="primary">truB</name>
    <name evidence="9" type="ORF">E0F26_00270</name>
</gene>
<feature type="domain" description="Pseudouridine synthase II N-terminal" evidence="6">
    <location>
        <begin position="32"/>
        <end position="183"/>
    </location>
</feature>
<dbReference type="RefSeq" id="WP_279243234.1">
    <property type="nucleotide sequence ID" value="NZ_CP036501.1"/>
</dbReference>
<feature type="domain" description="tRNA pseudouridine synthase II TruB subfamily 1 C-terminal" evidence="7">
    <location>
        <begin position="249"/>
        <end position="305"/>
    </location>
</feature>
<dbReference type="HAMAP" id="MF_01080">
    <property type="entry name" value="TruB_bact"/>
    <property type="match status" value="1"/>
</dbReference>
<evidence type="ECO:0000256" key="1">
    <source>
        <dbReference type="ARBA" id="ARBA00000385"/>
    </source>
</evidence>
<dbReference type="Pfam" id="PF01509">
    <property type="entry name" value="TruB_N"/>
    <property type="match status" value="1"/>
</dbReference>
<proteinExistence type="inferred from homology"/>
<evidence type="ECO:0000256" key="4">
    <source>
        <dbReference type="ARBA" id="ARBA00023235"/>
    </source>
</evidence>
<dbReference type="InterPro" id="IPR014780">
    <property type="entry name" value="tRNA_psdUridine_synth_TruB"/>
</dbReference>
<comment type="similarity">
    <text evidence="2 5">Belongs to the pseudouridine synthase TruB family. Type 1 subfamily.</text>
</comment>
<dbReference type="InterPro" id="IPR015240">
    <property type="entry name" value="tRNA_sdUridine_synth_fam1_C"/>
</dbReference>
<dbReference type="CDD" id="cd02573">
    <property type="entry name" value="PseudoU_synth_EcTruB"/>
    <property type="match status" value="1"/>
</dbReference>
<organism evidence="9 10">
    <name type="scientific">Candidatus Paraluminiphilus aquimaris</name>
    <dbReference type="NCBI Taxonomy" id="2518994"/>
    <lineage>
        <taxon>Bacteria</taxon>
        <taxon>Pseudomonadati</taxon>
        <taxon>Pseudomonadota</taxon>
        <taxon>Gammaproteobacteria</taxon>
        <taxon>Cellvibrionales</taxon>
        <taxon>Halieaceae</taxon>
        <taxon>Candidatus Paraluminiphilus</taxon>
    </lineage>
</organism>
<dbReference type="InterPro" id="IPR015947">
    <property type="entry name" value="PUA-like_sf"/>
</dbReference>
<comment type="function">
    <text evidence="5">Responsible for synthesis of pseudouridine from uracil-55 in the psi GC loop of transfer RNAs.</text>
</comment>
<dbReference type="PANTHER" id="PTHR13767">
    <property type="entry name" value="TRNA-PSEUDOURIDINE SYNTHASE"/>
    <property type="match status" value="1"/>
</dbReference>
<dbReference type="InterPro" id="IPR002501">
    <property type="entry name" value="PsdUridine_synth_N"/>
</dbReference>
<feature type="active site" description="Nucleophile" evidence="5">
    <location>
        <position position="47"/>
    </location>
</feature>
<evidence type="ECO:0000256" key="3">
    <source>
        <dbReference type="ARBA" id="ARBA00022694"/>
    </source>
</evidence>
<evidence type="ECO:0000259" key="6">
    <source>
        <dbReference type="Pfam" id="PF01509"/>
    </source>
</evidence>
<evidence type="ECO:0000256" key="2">
    <source>
        <dbReference type="ARBA" id="ARBA00005642"/>
    </source>
</evidence>
<evidence type="ECO:0000313" key="10">
    <source>
        <dbReference type="Proteomes" id="UP001317963"/>
    </source>
</evidence>
<keyword evidence="4 5" id="KW-0413">Isomerase</keyword>
<accession>A0ABY6Q2F6</accession>
<comment type="catalytic activity">
    <reaction evidence="1 5">
        <text>uridine(55) in tRNA = pseudouridine(55) in tRNA</text>
        <dbReference type="Rhea" id="RHEA:42532"/>
        <dbReference type="Rhea" id="RHEA-COMP:10101"/>
        <dbReference type="Rhea" id="RHEA-COMP:10102"/>
        <dbReference type="ChEBI" id="CHEBI:65314"/>
        <dbReference type="ChEBI" id="CHEBI:65315"/>
        <dbReference type="EC" id="5.4.99.25"/>
    </reaction>
</comment>
<dbReference type="Gene3D" id="2.30.130.10">
    <property type="entry name" value="PUA domain"/>
    <property type="match status" value="1"/>
</dbReference>
<dbReference type="Pfam" id="PF16198">
    <property type="entry name" value="TruB_C_2"/>
    <property type="match status" value="1"/>
</dbReference>
<name>A0ABY6Q2F6_9GAMM</name>
<dbReference type="InterPro" id="IPR020103">
    <property type="entry name" value="PsdUridine_synth_cat_dom_sf"/>
</dbReference>
<dbReference type="EMBL" id="CP036501">
    <property type="protein sequence ID" value="UZP73264.1"/>
    <property type="molecule type" value="Genomic_DNA"/>
</dbReference>